<protein>
    <submittedName>
        <fullName evidence="14">Potassium channel protein</fullName>
    </submittedName>
</protein>
<evidence type="ECO:0000256" key="3">
    <source>
        <dbReference type="ARBA" id="ARBA00022538"/>
    </source>
</evidence>
<dbReference type="SUPFAM" id="SSF81324">
    <property type="entry name" value="Voltage-gated potassium channels"/>
    <property type="match status" value="1"/>
</dbReference>
<proteinExistence type="predicted"/>
<evidence type="ECO:0000256" key="4">
    <source>
        <dbReference type="ARBA" id="ARBA00022692"/>
    </source>
</evidence>
<dbReference type="Pfam" id="PF00520">
    <property type="entry name" value="Ion_trans"/>
    <property type="match status" value="1"/>
</dbReference>
<evidence type="ECO:0000313" key="14">
    <source>
        <dbReference type="EMBL" id="TYL37450.1"/>
    </source>
</evidence>
<feature type="transmembrane region" description="Helical" evidence="12">
    <location>
        <begin position="132"/>
        <end position="153"/>
    </location>
</feature>
<dbReference type="Gene3D" id="1.10.287.70">
    <property type="match status" value="1"/>
</dbReference>
<dbReference type="GO" id="GO:0001508">
    <property type="term" value="P:action potential"/>
    <property type="evidence" value="ECO:0007669"/>
    <property type="project" value="TreeGrafter"/>
</dbReference>
<keyword evidence="11 14" id="KW-0407">Ion channel</keyword>
<keyword evidence="4 12" id="KW-0812">Transmembrane</keyword>
<keyword evidence="7" id="KW-0630">Potassium</keyword>
<organism evidence="14 15">
    <name type="scientific">Natronococcus pandeyae</name>
    <dbReference type="NCBI Taxonomy" id="2055836"/>
    <lineage>
        <taxon>Archaea</taxon>
        <taxon>Methanobacteriati</taxon>
        <taxon>Methanobacteriota</taxon>
        <taxon>Stenosarchaea group</taxon>
        <taxon>Halobacteria</taxon>
        <taxon>Halobacteriales</taxon>
        <taxon>Natrialbaceae</taxon>
        <taxon>Natronococcus</taxon>
    </lineage>
</organism>
<dbReference type="GO" id="GO:0008076">
    <property type="term" value="C:voltage-gated potassium channel complex"/>
    <property type="evidence" value="ECO:0007669"/>
    <property type="project" value="InterPro"/>
</dbReference>
<evidence type="ECO:0000256" key="5">
    <source>
        <dbReference type="ARBA" id="ARBA00022826"/>
    </source>
</evidence>
<dbReference type="PANTHER" id="PTHR11537">
    <property type="entry name" value="VOLTAGE-GATED POTASSIUM CHANNEL"/>
    <property type="match status" value="1"/>
</dbReference>
<keyword evidence="3" id="KW-0633">Potassium transport</keyword>
<keyword evidence="6" id="KW-0851">Voltage-gated channel</keyword>
<evidence type="ECO:0000313" key="15">
    <source>
        <dbReference type="Proteomes" id="UP000766904"/>
    </source>
</evidence>
<evidence type="ECO:0000256" key="1">
    <source>
        <dbReference type="ARBA" id="ARBA00004141"/>
    </source>
</evidence>
<dbReference type="Proteomes" id="UP000766904">
    <property type="component" value="Unassembled WGS sequence"/>
</dbReference>
<reference evidence="14" key="1">
    <citation type="submission" date="2017-11" db="EMBL/GenBank/DDBJ databases">
        <authorList>
            <person name="Kajale S.C."/>
            <person name="Sharma A."/>
        </authorList>
    </citation>
    <scope>NUCLEOTIDE SEQUENCE</scope>
    <source>
        <strain evidence="14">LS1_42</strain>
    </source>
</reference>
<comment type="caution">
    <text evidence="14">The sequence shown here is derived from an EMBL/GenBank/DDBJ whole genome shotgun (WGS) entry which is preliminary data.</text>
</comment>
<feature type="transmembrane region" description="Helical" evidence="12">
    <location>
        <begin position="6"/>
        <end position="25"/>
    </location>
</feature>
<dbReference type="AlphaFoldDB" id="A0A8J8TR06"/>
<evidence type="ECO:0000256" key="10">
    <source>
        <dbReference type="ARBA" id="ARBA00023136"/>
    </source>
</evidence>
<evidence type="ECO:0000256" key="8">
    <source>
        <dbReference type="ARBA" id="ARBA00022989"/>
    </source>
</evidence>
<name>A0A8J8TR06_9EURY</name>
<comment type="subcellular location">
    <subcellularLocation>
        <location evidence="1">Membrane</location>
        <topology evidence="1">Multi-pass membrane protein</topology>
    </subcellularLocation>
</comment>
<evidence type="ECO:0000256" key="12">
    <source>
        <dbReference type="SAM" id="Phobius"/>
    </source>
</evidence>
<feature type="domain" description="Ion transport" evidence="13">
    <location>
        <begin position="2"/>
        <end position="219"/>
    </location>
</feature>
<keyword evidence="5" id="KW-0631">Potassium channel</keyword>
<keyword evidence="2" id="KW-0813">Transport</keyword>
<keyword evidence="8 12" id="KW-1133">Transmembrane helix</keyword>
<dbReference type="EMBL" id="PHNJ01000010">
    <property type="protein sequence ID" value="TYL37450.1"/>
    <property type="molecule type" value="Genomic_DNA"/>
</dbReference>
<sequence>MDHVIMGLIVLNVIAVMLETVDSLYASYATEFLWFEAISVAIFSMEYLSRLWSATEHPEYQHPIWGRLRYAISPYMMIDLLAILPFFFGAILDLRFLRALRLLRFLRLFKLARYSESIQLFVRVLHLKREELVITSVVGAIVLLMSSSLMYFAERGAQPEAFSSIPASLWWGVITLTTVGYGDVTPVTPVGQVLGAVIAITGIGLFALPASILASGFIEAARGKIDRCPHCNQEILEEDLEKILESE</sequence>
<evidence type="ECO:0000256" key="6">
    <source>
        <dbReference type="ARBA" id="ARBA00022882"/>
    </source>
</evidence>
<dbReference type="Gene3D" id="1.20.120.350">
    <property type="entry name" value="Voltage-gated potassium channels. Chain C"/>
    <property type="match status" value="1"/>
</dbReference>
<keyword evidence="9" id="KW-0406">Ion transport</keyword>
<feature type="transmembrane region" description="Helical" evidence="12">
    <location>
        <begin position="193"/>
        <end position="218"/>
    </location>
</feature>
<dbReference type="InterPro" id="IPR027359">
    <property type="entry name" value="Volt_channel_dom_sf"/>
</dbReference>
<evidence type="ECO:0000256" key="9">
    <source>
        <dbReference type="ARBA" id="ARBA00023065"/>
    </source>
</evidence>
<evidence type="ECO:0000256" key="11">
    <source>
        <dbReference type="ARBA" id="ARBA00023303"/>
    </source>
</evidence>
<dbReference type="PANTHER" id="PTHR11537:SF254">
    <property type="entry name" value="POTASSIUM VOLTAGE-GATED CHANNEL PROTEIN SHAB"/>
    <property type="match status" value="1"/>
</dbReference>
<evidence type="ECO:0000259" key="13">
    <source>
        <dbReference type="Pfam" id="PF00520"/>
    </source>
</evidence>
<feature type="transmembrane region" description="Helical" evidence="12">
    <location>
        <begin position="72"/>
        <end position="97"/>
    </location>
</feature>
<evidence type="ECO:0000256" key="2">
    <source>
        <dbReference type="ARBA" id="ARBA00022448"/>
    </source>
</evidence>
<keyword evidence="15" id="KW-1185">Reference proteome</keyword>
<accession>A0A8J8TR06</accession>
<dbReference type="PRINTS" id="PR00169">
    <property type="entry name" value="KCHANNEL"/>
</dbReference>
<dbReference type="InterPro" id="IPR028325">
    <property type="entry name" value="VG_K_chnl"/>
</dbReference>
<dbReference type="InterPro" id="IPR005821">
    <property type="entry name" value="Ion_trans_dom"/>
</dbReference>
<keyword evidence="10 12" id="KW-0472">Membrane</keyword>
<dbReference type="FunFam" id="1.10.287.70:FF:000028">
    <property type="entry name" value="potassium voltage-gated channel subfamily D member 3"/>
    <property type="match status" value="1"/>
</dbReference>
<evidence type="ECO:0000256" key="7">
    <source>
        <dbReference type="ARBA" id="ARBA00022958"/>
    </source>
</evidence>
<dbReference type="GO" id="GO:0005249">
    <property type="term" value="F:voltage-gated potassium channel activity"/>
    <property type="evidence" value="ECO:0007669"/>
    <property type="project" value="InterPro"/>
</dbReference>
<dbReference type="OrthoDB" id="56871at2157"/>
<gene>
    <name evidence="14" type="ORF">CV102_17275</name>
</gene>